<dbReference type="InterPro" id="IPR041808">
    <property type="entry name" value="Cue3_CUE"/>
</dbReference>
<dbReference type="OrthoDB" id="5577209at2759"/>
<evidence type="ECO:0000256" key="1">
    <source>
        <dbReference type="ARBA" id="ARBA00022786"/>
    </source>
</evidence>
<accession>M3IL98</accession>
<dbReference type="CDD" id="cd14373">
    <property type="entry name" value="CUE_Cue3p_like"/>
    <property type="match status" value="1"/>
</dbReference>
<dbReference type="SMART" id="SM00546">
    <property type="entry name" value="CUE"/>
    <property type="match status" value="1"/>
</dbReference>
<evidence type="ECO:0000313" key="4">
    <source>
        <dbReference type="EMBL" id="EMG47126.1"/>
    </source>
</evidence>
<feature type="region of interest" description="Disordered" evidence="2">
    <location>
        <begin position="421"/>
        <end position="445"/>
    </location>
</feature>
<sequence length="445" mass="50365">MSNDQEPIYIPIPHYPPFKLRSSLIDKDPVIWVHLLEGYIRLLQVLLDPKTPKLTVKSQQQLQLFLKVFIHETCEEETKIFSLGAINPDIKKNTGILRIYVFQLIKNYSFVKLNLTGDVIWEFARIYAPKNVSIVRGLLDGTFKSKFNDNKKSGSISFITPVQKHLVNTLISNGRFTNDDLNCLSLLLGQNTNKTNTFALGSNKTIGKRQNRSLPFAESFVNTTWIELLENGYAGGKSVNAETIKNVMIISIISLSTGKLATLTMNLGVSSVDTLKVCPLFSSLIISEPYNEIIPNLEEKLPFLRKLYDEIDSDDDSDFGYEENIEAISLLIDLFPDMTEKKAKIILKQHNGDAEHVTHLLLENPGLISEIEEQKKPKNKKPVPKKLTGTNVITSKKNQKFILSQPSKDLKKKTLTDALRVMYQSDEDEPDDTYDDQEKTTGEDL</sequence>
<dbReference type="AlphaFoldDB" id="M3IL98"/>
<comment type="caution">
    <text evidence="4">The sequence shown here is derived from an EMBL/GenBank/DDBJ whole genome shotgun (WGS) entry which is preliminary data.</text>
</comment>
<dbReference type="Proteomes" id="UP000011777">
    <property type="component" value="Unassembled WGS sequence"/>
</dbReference>
<dbReference type="STRING" id="1245528.M3IL98"/>
<feature type="compositionally biased region" description="Basic and acidic residues" evidence="2">
    <location>
        <begin position="436"/>
        <end position="445"/>
    </location>
</feature>
<dbReference type="GO" id="GO:0043130">
    <property type="term" value="F:ubiquitin binding"/>
    <property type="evidence" value="ECO:0007669"/>
    <property type="project" value="InterPro"/>
</dbReference>
<dbReference type="HOGENOM" id="CLU_030292_0_0_1"/>
<evidence type="ECO:0000313" key="5">
    <source>
        <dbReference type="Proteomes" id="UP000011777"/>
    </source>
</evidence>
<dbReference type="OMA" id="EGWARMI"/>
<name>M3IL98_CANMX</name>
<dbReference type="eggNOG" id="ENOG502RV3A">
    <property type="taxonomic scope" value="Eukaryota"/>
</dbReference>
<dbReference type="InterPro" id="IPR003892">
    <property type="entry name" value="CUE"/>
</dbReference>
<keyword evidence="1" id="KW-0833">Ubl conjugation pathway</keyword>
<reference evidence="4 5" key="1">
    <citation type="submission" date="2013-02" db="EMBL/GenBank/DDBJ databases">
        <title>Genome sequence of Candida maltosa Xu316, a potential industrial strain for xylitol and ethanol production.</title>
        <authorList>
            <person name="Yu J."/>
            <person name="Wang Q."/>
            <person name="Geng X."/>
            <person name="Bao W."/>
            <person name="He P."/>
            <person name="Cai J."/>
        </authorList>
    </citation>
    <scope>NUCLEOTIDE SEQUENCE [LARGE SCALE GENOMIC DNA]</scope>
    <source>
        <strain evidence="5">Xu316</strain>
    </source>
</reference>
<feature type="compositionally biased region" description="Acidic residues" evidence="2">
    <location>
        <begin position="425"/>
        <end position="435"/>
    </location>
</feature>
<organism evidence="4 5">
    <name type="scientific">Candida maltosa (strain Xu316)</name>
    <name type="common">Yeast</name>
    <dbReference type="NCBI Taxonomy" id="1245528"/>
    <lineage>
        <taxon>Eukaryota</taxon>
        <taxon>Fungi</taxon>
        <taxon>Dikarya</taxon>
        <taxon>Ascomycota</taxon>
        <taxon>Saccharomycotina</taxon>
        <taxon>Pichiomycetes</taxon>
        <taxon>Debaryomycetaceae</taxon>
        <taxon>Candida/Lodderomyces clade</taxon>
        <taxon>Candida</taxon>
    </lineage>
</organism>
<gene>
    <name evidence="4" type="ORF">G210_2585</name>
</gene>
<dbReference type="PROSITE" id="PS51140">
    <property type="entry name" value="CUE"/>
    <property type="match status" value="1"/>
</dbReference>
<evidence type="ECO:0000259" key="3">
    <source>
        <dbReference type="PROSITE" id="PS51140"/>
    </source>
</evidence>
<evidence type="ECO:0000256" key="2">
    <source>
        <dbReference type="SAM" id="MobiDB-lite"/>
    </source>
</evidence>
<proteinExistence type="predicted"/>
<protein>
    <recommendedName>
        <fullName evidence="3">CUE domain-containing protein</fullName>
    </recommendedName>
</protein>
<dbReference type="EMBL" id="AOGT01001715">
    <property type="protein sequence ID" value="EMG47126.1"/>
    <property type="molecule type" value="Genomic_DNA"/>
</dbReference>
<feature type="domain" description="CUE" evidence="3">
    <location>
        <begin position="323"/>
        <end position="370"/>
    </location>
</feature>
<keyword evidence="5" id="KW-1185">Reference proteome</keyword>